<dbReference type="GO" id="GO:0003924">
    <property type="term" value="F:GTPase activity"/>
    <property type="evidence" value="ECO:0007669"/>
    <property type="project" value="InterPro"/>
</dbReference>
<evidence type="ECO:0000256" key="3">
    <source>
        <dbReference type="ARBA" id="ARBA00022801"/>
    </source>
</evidence>
<evidence type="ECO:0000256" key="4">
    <source>
        <dbReference type="ARBA" id="ARBA00023134"/>
    </source>
</evidence>
<keyword evidence="3" id="KW-0378">Hydrolase</keyword>
<comment type="caution">
    <text evidence="7">The sequence shown here is derived from an EMBL/GenBank/DDBJ whole genome shotgun (WGS) entry which is preliminary data.</text>
</comment>
<gene>
    <name evidence="7" type="ORF">DRP44_08385</name>
</gene>
<accession>A0A660S4J7</accession>
<evidence type="ECO:0000313" key="8">
    <source>
        <dbReference type="Proteomes" id="UP000282321"/>
    </source>
</evidence>
<dbReference type="AlphaFoldDB" id="A0A660S4J7"/>
<dbReference type="InterPro" id="IPR005129">
    <property type="entry name" value="GTPase_ArgK"/>
</dbReference>
<dbReference type="PANTHER" id="PTHR43087:SF1">
    <property type="entry name" value="LAO_AO TRANSPORT SYSTEM ATPASE"/>
    <property type="match status" value="1"/>
</dbReference>
<feature type="domain" description="AAA+ ATPase" evidence="6">
    <location>
        <begin position="45"/>
        <end position="189"/>
    </location>
</feature>
<evidence type="ECO:0000256" key="2">
    <source>
        <dbReference type="ARBA" id="ARBA00022741"/>
    </source>
</evidence>
<dbReference type="InterPro" id="IPR003593">
    <property type="entry name" value="AAA+_ATPase"/>
</dbReference>
<dbReference type="Proteomes" id="UP000282321">
    <property type="component" value="Unassembled WGS sequence"/>
</dbReference>
<dbReference type="SUPFAM" id="SSF52540">
    <property type="entry name" value="P-loop containing nucleoside triphosphate hydrolases"/>
    <property type="match status" value="1"/>
</dbReference>
<name>A0A660S4J7_UNCT6</name>
<keyword evidence="4" id="KW-0342">GTP-binding</keyword>
<comment type="similarity">
    <text evidence="1">Belongs to the SIMIBI class G3E GTPase family. ArgK/MeaB subfamily.</text>
</comment>
<dbReference type="InterPro" id="IPR027417">
    <property type="entry name" value="P-loop_NTPase"/>
</dbReference>
<dbReference type="Gene3D" id="3.40.50.300">
    <property type="entry name" value="P-loop containing nucleotide triphosphate hydrolases"/>
    <property type="match status" value="1"/>
</dbReference>
<keyword evidence="2" id="KW-0547">Nucleotide-binding</keyword>
<evidence type="ECO:0000256" key="1">
    <source>
        <dbReference type="ARBA" id="ARBA00009625"/>
    </source>
</evidence>
<sequence length="321" mass="35832">MEKTDNLAKNIKNGDIRAIARGISIVENGGYEREAILQELYTEGQSYIVGITGPPGAGKSSLIDLLINELKNHFKKIAILAIDPSSPFTGGAILGDRIRMQKHTGDPDIYIRSMASRGHLGGISGATKDAIKVVSAAGYDLVIVETVGVGQSEIDVVKLADTTVLVLVPGLGDEIQAMKSGIMEIGDLFVVNKSDRPESEKLATTVRWIVDEHYKEEAYKPPVILTSVYKNEGIEETVRGIMAHKDYIYENDIYKQKRKMRIEDDIRGLLEEKLNSFIEHHIKYPERIEQWVEKVYKGNSTPFDIVKEIHENLIIDVKEEI</sequence>
<dbReference type="GO" id="GO:0005525">
    <property type="term" value="F:GTP binding"/>
    <property type="evidence" value="ECO:0007669"/>
    <property type="project" value="UniProtKB-KW"/>
</dbReference>
<dbReference type="SMART" id="SM00382">
    <property type="entry name" value="AAA"/>
    <property type="match status" value="1"/>
</dbReference>
<protein>
    <submittedName>
        <fullName evidence="7">Methylmalonyl Co-A mutase-associated GTPase MeaB</fullName>
    </submittedName>
</protein>
<dbReference type="PANTHER" id="PTHR43087">
    <property type="entry name" value="LYSINE/ARGININE/ORNITHINE TRANSPORT SYSTEM KINASE"/>
    <property type="match status" value="1"/>
</dbReference>
<dbReference type="EMBL" id="QNBC01000166">
    <property type="protein sequence ID" value="RKX64386.1"/>
    <property type="molecule type" value="Genomic_DNA"/>
</dbReference>
<dbReference type="CDD" id="cd03114">
    <property type="entry name" value="MMAA-like"/>
    <property type="match status" value="1"/>
</dbReference>
<dbReference type="NCBIfam" id="TIGR00750">
    <property type="entry name" value="lao"/>
    <property type="match status" value="1"/>
</dbReference>
<proteinExistence type="inferred from homology"/>
<reference evidence="7 8" key="1">
    <citation type="submission" date="2018-06" db="EMBL/GenBank/DDBJ databases">
        <title>Extensive metabolic versatility and redundancy in microbially diverse, dynamic hydrothermal sediments.</title>
        <authorList>
            <person name="Dombrowski N."/>
            <person name="Teske A."/>
            <person name="Baker B.J."/>
        </authorList>
    </citation>
    <scope>NUCLEOTIDE SEQUENCE [LARGE SCALE GENOMIC DNA]</scope>
    <source>
        <strain evidence="7">B35_G9</strain>
    </source>
</reference>
<dbReference type="Pfam" id="PF03308">
    <property type="entry name" value="MeaB"/>
    <property type="match status" value="1"/>
</dbReference>
<dbReference type="InterPro" id="IPR052040">
    <property type="entry name" value="GTPase/Isobutyryl-CoA_mutase"/>
</dbReference>
<organism evidence="7 8">
    <name type="scientific">candidate division TA06 bacterium</name>
    <dbReference type="NCBI Taxonomy" id="2250710"/>
    <lineage>
        <taxon>Bacteria</taxon>
        <taxon>Bacteria division TA06</taxon>
    </lineage>
</organism>
<evidence type="ECO:0000313" key="7">
    <source>
        <dbReference type="EMBL" id="RKX64386.1"/>
    </source>
</evidence>
<evidence type="ECO:0000259" key="6">
    <source>
        <dbReference type="SMART" id="SM00382"/>
    </source>
</evidence>
<evidence type="ECO:0000256" key="5">
    <source>
        <dbReference type="ARBA" id="ARBA00023186"/>
    </source>
</evidence>
<keyword evidence="5" id="KW-0143">Chaperone</keyword>